<sequence length="978" mass="113627">MDKEKLLSGLDKWKTIARQEELQSLEQTLKIVGTDLRDNLMVMVSGEFNAGKSTFINALLGEELLTADITPATAVITKLTYGEKKKVVAHYQDGTTAAYDRKWLEQLTVERSGKGENIRRQLSYVEYQLPSELLKTYTIIDSPGLTALHEHHTRVTESFMERNEMGIWLFHAMSVGTASEMSLLQRMQDLEVPVLGVVNAIDLLDEEEDIDSFLKFNERRMYPLIQKLYGISAKDILQGKLEEDAQLFEWGNGQAIDEIFDEIAPVHLRKMEGFYRKLKKPLKEYLNHVQEKKTSFAFLKSTDKVWSFQNRHFPEFIEQGEKIKYLENQLSKYLADWRSFHMEEGQDSDFTEQVIKKLGSPEDLVSSWNNNLKLGLNSHRQIESALLQKRMQLMNERRELDDKWININSSWISLGKKVKFAEEEMLLNKEIREWNSQIKKLNENSITLKRSIGKFNVAVRKRIEQKIRQKREAYSEELAEFKEFRMDMYEEYGTISISDILNLQRHLERQRKFQTEVFPLFKAQRLMVLQLKSYKQAMKLFEEVEAVYADIDYVELIEQMKSFYTFEEHKPGLEPVSFKAVSDSSFKTTEYLPLSVSTKQNAKEIKDARSTLVERRRAAVGSVLLLLSYPVFLTVDGISNWNEAKDTANEIYEKFEEPETEWQLSDFEEEAVPLSIEAKTEAEPVAEAEPALQEDMPIYWTDEEEIVSFIQKFRAAYMEDLNQASVTELPNYIDRETVIYRDLADYIVSLDGRGLYYDFHSVEVLAIEELEANRYSVTTAETYTIASIEGEASYNERTKEYLLSAIADNRFLIENIITLSESAEVLDYTVEEEVSEDQETVEEPAEDTVGLVEHSEVARMMSNFYLDSEMAFNGSGFESISHYYAEDGSEYEATESYISNAIEKNMQMRNHEIRIESVEVWDSSHYVVELYVHDEYHYQNGAGDLKEVLVNYLVKVTEEGLLEIEKLLNLEILSETEF</sequence>
<evidence type="ECO:0000256" key="1">
    <source>
        <dbReference type="SAM" id="Coils"/>
    </source>
</evidence>
<reference evidence="4 5" key="1">
    <citation type="submission" date="2017-02" db="EMBL/GenBank/DDBJ databases">
        <title>The complete genomic sequence of a novel cold adapted crude oil-degrading bacterium Planococcus qaidamina Y42.</title>
        <authorList>
            <person name="Yang R."/>
        </authorList>
    </citation>
    <scope>NUCLEOTIDE SEQUENCE [LARGE SCALE GENOMIC DNA]</scope>
    <source>
        <strain evidence="4 5">Y42</strain>
    </source>
</reference>
<dbReference type="EMBL" id="CP019640">
    <property type="protein sequence ID" value="AQQ54174.1"/>
    <property type="molecule type" value="Genomic_DNA"/>
</dbReference>
<dbReference type="Pfam" id="PF22819">
    <property type="entry name" value="TcaA_5th"/>
    <property type="match status" value="2"/>
</dbReference>
<proteinExistence type="predicted"/>
<evidence type="ECO:0000313" key="4">
    <source>
        <dbReference type="EMBL" id="AQQ54174.1"/>
    </source>
</evidence>
<name>A0A1Q2L1C4_9BACL</name>
<evidence type="ECO:0008006" key="6">
    <source>
        <dbReference type="Google" id="ProtNLM"/>
    </source>
</evidence>
<dbReference type="OrthoDB" id="435796at2"/>
<accession>A0A1Q2L1C4</accession>
<dbReference type="InterPro" id="IPR045063">
    <property type="entry name" value="Dynamin_N"/>
</dbReference>
<dbReference type="InterPro" id="IPR027417">
    <property type="entry name" value="P-loop_NTPase"/>
</dbReference>
<dbReference type="InterPro" id="IPR054528">
    <property type="entry name" value="TcaA_5th"/>
</dbReference>
<protein>
    <recommendedName>
        <fullName evidence="6">Dynamin family protein</fullName>
    </recommendedName>
</protein>
<dbReference type="Proteomes" id="UP000188184">
    <property type="component" value="Chromosome"/>
</dbReference>
<feature type="domain" description="TcaA protein NTF2-like" evidence="3">
    <location>
        <begin position="854"/>
        <end position="967"/>
    </location>
</feature>
<organism evidence="4 5">
    <name type="scientific">Planococcus lenghuensis</name>
    <dbReference type="NCBI Taxonomy" id="2213202"/>
    <lineage>
        <taxon>Bacteria</taxon>
        <taxon>Bacillati</taxon>
        <taxon>Bacillota</taxon>
        <taxon>Bacilli</taxon>
        <taxon>Bacillales</taxon>
        <taxon>Caryophanaceae</taxon>
        <taxon>Planococcus</taxon>
    </lineage>
</organism>
<dbReference type="Pfam" id="PF00350">
    <property type="entry name" value="Dynamin_N"/>
    <property type="match status" value="1"/>
</dbReference>
<dbReference type="Gene3D" id="3.40.50.300">
    <property type="entry name" value="P-loop containing nucleotide triphosphate hydrolases"/>
    <property type="match status" value="1"/>
</dbReference>
<evidence type="ECO:0000313" key="5">
    <source>
        <dbReference type="Proteomes" id="UP000188184"/>
    </source>
</evidence>
<gene>
    <name evidence="4" type="ORF">B0X71_14380</name>
</gene>
<feature type="domain" description="TcaA protein NTF2-like" evidence="3">
    <location>
        <begin position="703"/>
        <end position="816"/>
    </location>
</feature>
<feature type="domain" description="Dynamin N-terminal" evidence="2">
    <location>
        <begin position="42"/>
        <end position="199"/>
    </location>
</feature>
<dbReference type="InterPro" id="IPR051943">
    <property type="entry name" value="TRAFAC_Dynamin-like_GTPase"/>
</dbReference>
<feature type="coiled-coil region" evidence="1">
    <location>
        <begin position="424"/>
        <end position="480"/>
    </location>
</feature>
<evidence type="ECO:0000259" key="2">
    <source>
        <dbReference type="Pfam" id="PF00350"/>
    </source>
</evidence>
<dbReference type="PANTHER" id="PTHR43681">
    <property type="entry name" value="TRANSMEMBRANE GTPASE FZO"/>
    <property type="match status" value="1"/>
</dbReference>
<dbReference type="KEGG" id="pmar:B0X71_14380"/>
<dbReference type="RefSeq" id="WP_077590067.1">
    <property type="nucleotide sequence ID" value="NZ_CP019640.1"/>
</dbReference>
<evidence type="ECO:0000259" key="3">
    <source>
        <dbReference type="Pfam" id="PF22819"/>
    </source>
</evidence>
<dbReference type="PANTHER" id="PTHR43681:SF1">
    <property type="entry name" value="SARCALUMENIN"/>
    <property type="match status" value="1"/>
</dbReference>
<keyword evidence="1" id="KW-0175">Coiled coil</keyword>
<dbReference type="SUPFAM" id="SSF52540">
    <property type="entry name" value="P-loop containing nucleoside triphosphate hydrolases"/>
    <property type="match status" value="1"/>
</dbReference>
<dbReference type="AlphaFoldDB" id="A0A1Q2L1C4"/>
<keyword evidence="5" id="KW-1185">Reference proteome</keyword>